<proteinExistence type="predicted"/>
<evidence type="ECO:0000256" key="1">
    <source>
        <dbReference type="SAM" id="Phobius"/>
    </source>
</evidence>
<feature type="transmembrane region" description="Helical" evidence="1">
    <location>
        <begin position="40"/>
        <end position="58"/>
    </location>
</feature>
<keyword evidence="1" id="KW-0812">Transmembrane</keyword>
<protein>
    <recommendedName>
        <fullName evidence="4">DUF4755 domain-containing protein</fullName>
    </recommendedName>
</protein>
<dbReference type="Proteomes" id="UP000075526">
    <property type="component" value="Unassembled WGS sequence"/>
</dbReference>
<evidence type="ECO:0000313" key="2">
    <source>
        <dbReference type="EMBL" id="KXV16657.1"/>
    </source>
</evidence>
<gene>
    <name evidence="2" type="ORF">AD933_05985</name>
</gene>
<feature type="transmembrane region" description="Helical" evidence="1">
    <location>
        <begin position="16"/>
        <end position="34"/>
    </location>
</feature>
<evidence type="ECO:0008006" key="4">
    <source>
        <dbReference type="Google" id="ProtNLM"/>
    </source>
</evidence>
<organism evidence="2 3">
    <name type="scientific">Acetobacter malorum</name>
    <dbReference type="NCBI Taxonomy" id="178901"/>
    <lineage>
        <taxon>Bacteria</taxon>
        <taxon>Pseudomonadati</taxon>
        <taxon>Pseudomonadota</taxon>
        <taxon>Alphaproteobacteria</taxon>
        <taxon>Acetobacterales</taxon>
        <taxon>Acetobacteraceae</taxon>
        <taxon>Acetobacter</taxon>
    </lineage>
</organism>
<keyword evidence="1" id="KW-1133">Transmembrane helix</keyword>
<evidence type="ECO:0000313" key="3">
    <source>
        <dbReference type="Proteomes" id="UP000075526"/>
    </source>
</evidence>
<comment type="caution">
    <text evidence="2">The sequence shown here is derived from an EMBL/GenBank/DDBJ whole genome shotgun (WGS) entry which is preliminary data.</text>
</comment>
<sequence length="216" mass="24392">MTVRDVNLKCNTTKGYIAVFGGAVFIVLFLSLILGLQEALPVGFLLLLFLMLGGGWLASRVARHIEGDLLIAFPKMYGDLFAHRPVQINYQLDLDGYLTAICYDGAFLYIIEKNRMVTLKWSDVRQWEWAIITPQKQITTGNSPGTAFQGFVNDSFANVAPTVKAIKNSGIRLTIKNLNHPQWFYNTGRKKDAEAVCRKWEEIFHQFDDGTLTIAR</sequence>
<dbReference type="PATRIC" id="fig|178901.13.peg.1035"/>
<dbReference type="AlphaFoldDB" id="A0A149RQP3"/>
<accession>A0A149RQP3</accession>
<name>A0A149RQP3_9PROT</name>
<keyword evidence="1" id="KW-0472">Membrane</keyword>
<reference evidence="2 3" key="1">
    <citation type="submission" date="2015-06" db="EMBL/GenBank/DDBJ databases">
        <title>Improved classification and identification of acetic acid bacteria using matrix-assisted laser desorption/ionization time-of-flight mass spectrometry; Gluconobacter nephelii and Gluconobacter uchimurae are later heterotypic synonyms of Gluconobacter japonicus and Gluconobacter oxydans, respectively.</title>
        <authorList>
            <person name="Li L."/>
            <person name="Cleenwerck I."/>
            <person name="De Vuyst L."/>
            <person name="Vandamme P."/>
        </authorList>
    </citation>
    <scope>NUCLEOTIDE SEQUENCE [LARGE SCALE GENOMIC DNA]</scope>
    <source>
        <strain evidence="2 3">LMG 1552</strain>
    </source>
</reference>
<dbReference type="EMBL" id="LHZF01000155">
    <property type="protein sequence ID" value="KXV16657.1"/>
    <property type="molecule type" value="Genomic_DNA"/>
</dbReference>